<protein>
    <submittedName>
        <fullName evidence="2">Uncharacterized protein</fullName>
    </submittedName>
</protein>
<dbReference type="EMBL" id="JOKH01000002">
    <property type="protein sequence ID" value="KEQ17956.1"/>
    <property type="molecule type" value="Genomic_DNA"/>
</dbReference>
<sequence>MMKFIAGLSKKLWLFIKKHKVFSFFVLTIVAVYWYVDWDGENRFSWKEEVALSTGEVVWVKRAAYFKKGGQIAGPGFIEVKNMTLSIIGDDISDKPKEWSSSFLPVVFDKNPETGQWFVIATWYTTDGPRRVTLLGLPDPKYKYIEFRYELGEWVPYPISMKYIEQRTSPNMLVRVRYSGERNLSLKKKKERWLKRPRGAPKYRCVTDKPYSRGGCEL</sequence>
<dbReference type="eggNOG" id="ENOG502ZHFS">
    <property type="taxonomic scope" value="Bacteria"/>
</dbReference>
<keyword evidence="1" id="KW-0812">Transmembrane</keyword>
<accession>A0A081NHN3</accession>
<name>A0A081NHN3_9GAMM</name>
<comment type="caution">
    <text evidence="2">The sequence shown here is derived from an EMBL/GenBank/DDBJ whole genome shotgun (WGS) entry which is preliminary data.</text>
</comment>
<dbReference type="RefSeq" id="WP_034834949.1">
    <property type="nucleotide sequence ID" value="NZ_JOKH01000002.1"/>
</dbReference>
<feature type="transmembrane region" description="Helical" evidence="1">
    <location>
        <begin position="21"/>
        <end position="36"/>
    </location>
</feature>
<keyword evidence="3" id="KW-1185">Reference proteome</keyword>
<gene>
    <name evidence="2" type="ORF">GZ78_10080</name>
</gene>
<dbReference type="AlphaFoldDB" id="A0A081NHN3"/>
<evidence type="ECO:0000256" key="1">
    <source>
        <dbReference type="SAM" id="Phobius"/>
    </source>
</evidence>
<organism evidence="2 3">
    <name type="scientific">Endozoicomonas numazuensis</name>
    <dbReference type="NCBI Taxonomy" id="1137799"/>
    <lineage>
        <taxon>Bacteria</taxon>
        <taxon>Pseudomonadati</taxon>
        <taxon>Pseudomonadota</taxon>
        <taxon>Gammaproteobacteria</taxon>
        <taxon>Oceanospirillales</taxon>
        <taxon>Endozoicomonadaceae</taxon>
        <taxon>Endozoicomonas</taxon>
    </lineage>
</organism>
<keyword evidence="1" id="KW-1133">Transmembrane helix</keyword>
<evidence type="ECO:0000313" key="3">
    <source>
        <dbReference type="Proteomes" id="UP000028073"/>
    </source>
</evidence>
<reference evidence="2 3" key="1">
    <citation type="submission" date="2014-06" db="EMBL/GenBank/DDBJ databases">
        <title>Whole Genome Sequences of Three Symbiotic Endozoicomonas Bacteria.</title>
        <authorList>
            <person name="Neave M.J."/>
            <person name="Apprill A."/>
            <person name="Voolstra C.R."/>
        </authorList>
    </citation>
    <scope>NUCLEOTIDE SEQUENCE [LARGE SCALE GENOMIC DNA]</scope>
    <source>
        <strain evidence="2 3">DSM 25634</strain>
    </source>
</reference>
<proteinExistence type="predicted"/>
<dbReference type="Proteomes" id="UP000028073">
    <property type="component" value="Unassembled WGS sequence"/>
</dbReference>
<keyword evidence="1" id="KW-0472">Membrane</keyword>
<evidence type="ECO:0000313" key="2">
    <source>
        <dbReference type="EMBL" id="KEQ17956.1"/>
    </source>
</evidence>